<dbReference type="Proteomes" id="UP000014227">
    <property type="component" value="Chromosome I"/>
</dbReference>
<dbReference type="HOGENOM" id="CLU_033331_1_1_0"/>
<protein>
    <submittedName>
        <fullName evidence="2">ADP-ribosylglycohydrolase</fullName>
    </submittedName>
</protein>
<dbReference type="PATRIC" id="fig|1303518.3.peg.1832"/>
<dbReference type="InterPro" id="IPR036705">
    <property type="entry name" value="Ribosyl_crysJ1_sf"/>
</dbReference>
<gene>
    <name evidence="2" type="ORF">CCALI_01772</name>
</gene>
<keyword evidence="2" id="KW-0378">Hydrolase</keyword>
<dbReference type="SUPFAM" id="SSF101478">
    <property type="entry name" value="ADP-ribosylglycohydrolase"/>
    <property type="match status" value="1"/>
</dbReference>
<sequence length="446" mass="50249">MKPIWLYLTQEDIATERLQCEQEGRDLSTLEEEFAYVQSLDLENLANQPAAQALLDKTLQAPIRPDFPFEEPSDLQAIRAARPKTAPSLPKLQLSDAALEDKVYGAWTGRAVGCLLGKPVEGWRRPRMWGYLKDLGRWPLSDFFRYHVPQEVQEKYQLSERAPFADLVSAMPEDDDLNYTTTALAIMKRFGPDFTSEQVAQFWMSDIPILHTCTAERVAYRNFCNLVSPPASASFRNPYREWIGAQIRADFWGYAAPGNPERAAEWAWRDACISHVKNGIYGAMWVAAMTAAAFVTEDIPTIIRAGLAQIPANCRLADAIESLFEWQEVGVDYDTAVYRVHELWDETRAHDWCHTISNALIVAVALLWGEGDFAKTICRAVQPCFDTDCNGATTGSILGILYGRKNLPTHWTEGINDTLHTGVAGYHTVKLADMAHETMRLIETLR</sequence>
<dbReference type="InParanoid" id="S0EZ91"/>
<organism evidence="2 3">
    <name type="scientific">Chthonomonas calidirosea (strain DSM 23976 / ICMP 18418 / T49)</name>
    <dbReference type="NCBI Taxonomy" id="1303518"/>
    <lineage>
        <taxon>Bacteria</taxon>
        <taxon>Bacillati</taxon>
        <taxon>Armatimonadota</taxon>
        <taxon>Chthonomonadia</taxon>
        <taxon>Chthonomonadales</taxon>
        <taxon>Chthonomonadaceae</taxon>
        <taxon>Chthonomonas</taxon>
    </lineage>
</organism>
<dbReference type="AlphaFoldDB" id="S0EZ91"/>
<dbReference type="STRING" id="454171.CP488_02320"/>
<dbReference type="RefSeq" id="WP_016483113.1">
    <property type="nucleotide sequence ID" value="NC_021487.1"/>
</dbReference>
<dbReference type="OrthoDB" id="9761704at2"/>
<reference evidence="3" key="1">
    <citation type="submission" date="2013-03" db="EMBL/GenBank/DDBJ databases">
        <title>Genome sequence of Chthonomonas calidirosea, the first sequenced genome from the Armatimonadetes phylum (formally candidate division OP10).</title>
        <authorList>
            <person name="Lee K.C.Y."/>
            <person name="Morgan X.C."/>
            <person name="Dunfield P.F."/>
            <person name="Tamas I."/>
            <person name="Houghton K.M."/>
            <person name="Vyssotski M."/>
            <person name="Ryan J.L.J."/>
            <person name="Lagutin K."/>
            <person name="McDonald I.R."/>
            <person name="Stott M.B."/>
        </authorList>
    </citation>
    <scope>NUCLEOTIDE SEQUENCE [LARGE SCALE GENOMIC DNA]</scope>
    <source>
        <strain evidence="3">DSM 23976 / ICMP 18418 / T49</strain>
    </source>
</reference>
<keyword evidence="3" id="KW-1185">Reference proteome</keyword>
<dbReference type="GO" id="GO:0046872">
    <property type="term" value="F:metal ion binding"/>
    <property type="evidence" value="ECO:0007669"/>
    <property type="project" value="UniProtKB-KW"/>
</dbReference>
<keyword evidence="1" id="KW-0460">Magnesium</keyword>
<evidence type="ECO:0000313" key="2">
    <source>
        <dbReference type="EMBL" id="CCW35585.1"/>
    </source>
</evidence>
<accession>S0EZ91</accession>
<feature type="binding site" evidence="1">
    <location>
        <position position="388"/>
    </location>
    <ligand>
        <name>Mg(2+)</name>
        <dbReference type="ChEBI" id="CHEBI:18420"/>
        <label>1</label>
    </ligand>
</feature>
<dbReference type="eggNOG" id="COG1397">
    <property type="taxonomic scope" value="Bacteria"/>
</dbReference>
<feature type="binding site" evidence="1">
    <location>
        <position position="386"/>
    </location>
    <ligand>
        <name>Mg(2+)</name>
        <dbReference type="ChEBI" id="CHEBI:18420"/>
        <label>1</label>
    </ligand>
</feature>
<dbReference type="GO" id="GO:0016787">
    <property type="term" value="F:hydrolase activity"/>
    <property type="evidence" value="ECO:0007669"/>
    <property type="project" value="UniProtKB-KW"/>
</dbReference>
<comment type="cofactor">
    <cofactor evidence="1">
        <name>Mg(2+)</name>
        <dbReference type="ChEBI" id="CHEBI:18420"/>
    </cofactor>
    <text evidence="1">Binds 2 magnesium ions per subunit.</text>
</comment>
<evidence type="ECO:0000313" key="3">
    <source>
        <dbReference type="Proteomes" id="UP000014227"/>
    </source>
</evidence>
<dbReference type="InterPro" id="IPR005502">
    <property type="entry name" value="Ribosyl_crysJ1"/>
</dbReference>
<evidence type="ECO:0000256" key="1">
    <source>
        <dbReference type="PIRSR" id="PIRSR605502-1"/>
    </source>
</evidence>
<keyword evidence="1" id="KW-0479">Metal-binding</keyword>
<name>S0EZ91_CHTCT</name>
<dbReference type="Pfam" id="PF03747">
    <property type="entry name" value="ADP_ribosyl_GH"/>
    <property type="match status" value="1"/>
</dbReference>
<dbReference type="Gene3D" id="1.10.4080.10">
    <property type="entry name" value="ADP-ribosylation/Crystallin J1"/>
    <property type="match status" value="1"/>
</dbReference>
<dbReference type="EMBL" id="HF951689">
    <property type="protein sequence ID" value="CCW35585.1"/>
    <property type="molecule type" value="Genomic_DNA"/>
</dbReference>
<proteinExistence type="predicted"/>
<dbReference type="KEGG" id="ccz:CCALI_01772"/>